<dbReference type="PATRIC" id="fig|1486262.3.peg.1686"/>
<dbReference type="PANTHER" id="PTHR39176">
    <property type="entry name" value="PERIPLASMIC PROTEIN-RELATED"/>
    <property type="match status" value="1"/>
</dbReference>
<dbReference type="RefSeq" id="WP_045684995.1">
    <property type="nucleotide sequence ID" value="NZ_CP010803.1"/>
</dbReference>
<evidence type="ECO:0000313" key="4">
    <source>
        <dbReference type="Proteomes" id="UP000032611"/>
    </source>
</evidence>
<dbReference type="STRING" id="1486262.TM49_08155"/>
<dbReference type="KEGG" id="mey:TM49_08155"/>
<dbReference type="OrthoDB" id="7340239at2"/>
<dbReference type="Pfam" id="PF07007">
    <property type="entry name" value="LprI"/>
    <property type="match status" value="1"/>
</dbReference>
<accession>A0A0D5LVQ5</accession>
<evidence type="ECO:0000256" key="1">
    <source>
        <dbReference type="SAM" id="SignalP"/>
    </source>
</evidence>
<organism evidence="3 4">
    <name type="scientific">Martelella endophytica</name>
    <dbReference type="NCBI Taxonomy" id="1486262"/>
    <lineage>
        <taxon>Bacteria</taxon>
        <taxon>Pseudomonadati</taxon>
        <taxon>Pseudomonadota</taxon>
        <taxon>Alphaproteobacteria</taxon>
        <taxon>Hyphomicrobiales</taxon>
        <taxon>Aurantimonadaceae</taxon>
        <taxon>Martelella</taxon>
    </lineage>
</organism>
<dbReference type="Gene3D" id="1.20.1270.180">
    <property type="match status" value="1"/>
</dbReference>
<sequence>MKRSLALMAVAALCASPALADDEVQYSNDQVTSCLAEHAETPRVCIGLSAAACQNASDAGSTTIGLQECSAKETAFWDAQLNATYGELIKRANEVDAMSVDDPGVTEKITDTLQDMQRRWIDFRDATCKYEVSQFQGGTIMGPVNASCLLRMTAEQAIYLAGSWPTN</sequence>
<dbReference type="AlphaFoldDB" id="A0A0D5LVQ5"/>
<protein>
    <recommendedName>
        <fullName evidence="2">Lysozyme inhibitor LprI-like N-terminal domain-containing protein</fullName>
    </recommendedName>
</protein>
<gene>
    <name evidence="3" type="ORF">TM49_08155</name>
</gene>
<feature type="domain" description="Lysozyme inhibitor LprI-like N-terminal" evidence="2">
    <location>
        <begin position="53"/>
        <end position="159"/>
    </location>
</feature>
<keyword evidence="1" id="KW-0732">Signal</keyword>
<reference evidence="3 4" key="1">
    <citation type="journal article" date="2015" name="Genome Announc.">
        <title>Complete genome sequence of Martelella endophytica YC6887, which has antifungal activity associated with a halophyte.</title>
        <authorList>
            <person name="Khan A."/>
            <person name="Khan H."/>
            <person name="Chung E.J."/>
            <person name="Hossain M.T."/>
            <person name="Chung Y.R."/>
        </authorList>
    </citation>
    <scope>NUCLEOTIDE SEQUENCE [LARGE SCALE GENOMIC DNA]</scope>
    <source>
        <strain evidence="3">YC6887</strain>
    </source>
</reference>
<keyword evidence="4" id="KW-1185">Reference proteome</keyword>
<dbReference type="PANTHER" id="PTHR39176:SF1">
    <property type="entry name" value="PERIPLASMIC PROTEIN"/>
    <property type="match status" value="1"/>
</dbReference>
<proteinExistence type="predicted"/>
<dbReference type="InterPro" id="IPR009739">
    <property type="entry name" value="LprI-like_N"/>
</dbReference>
<feature type="signal peptide" evidence="1">
    <location>
        <begin position="1"/>
        <end position="20"/>
    </location>
</feature>
<feature type="chain" id="PRO_5002295469" description="Lysozyme inhibitor LprI-like N-terminal domain-containing protein" evidence="1">
    <location>
        <begin position="21"/>
        <end position="167"/>
    </location>
</feature>
<dbReference type="HOGENOM" id="CLU_128596_0_0_5"/>
<dbReference type="EMBL" id="CP010803">
    <property type="protein sequence ID" value="AJY48040.1"/>
    <property type="molecule type" value="Genomic_DNA"/>
</dbReference>
<evidence type="ECO:0000259" key="2">
    <source>
        <dbReference type="Pfam" id="PF07007"/>
    </source>
</evidence>
<dbReference type="Proteomes" id="UP000032611">
    <property type="component" value="Chromosome"/>
</dbReference>
<evidence type="ECO:0000313" key="3">
    <source>
        <dbReference type="EMBL" id="AJY48040.1"/>
    </source>
</evidence>
<name>A0A0D5LVQ5_MAREN</name>